<dbReference type="RefSeq" id="WP_165237174.1">
    <property type="nucleotide sequence ID" value="NZ_JAAKZV010000051.1"/>
</dbReference>
<dbReference type="PANTHER" id="PTHR30250:SF11">
    <property type="entry name" value="O-ANTIGEN TRANSPORTER-RELATED"/>
    <property type="match status" value="1"/>
</dbReference>
<evidence type="ECO:0000313" key="8">
    <source>
        <dbReference type="EMBL" id="NGN65085.1"/>
    </source>
</evidence>
<keyword evidence="4 7" id="KW-1133">Transmembrane helix</keyword>
<evidence type="ECO:0000256" key="4">
    <source>
        <dbReference type="ARBA" id="ARBA00022989"/>
    </source>
</evidence>
<protein>
    <recommendedName>
        <fullName evidence="10">Polysaccharide biosynthesis protein</fullName>
    </recommendedName>
</protein>
<dbReference type="GO" id="GO:0005886">
    <property type="term" value="C:plasma membrane"/>
    <property type="evidence" value="ECO:0007669"/>
    <property type="project" value="UniProtKB-SubCell"/>
</dbReference>
<feature type="transmembrane region" description="Helical" evidence="7">
    <location>
        <begin position="152"/>
        <end position="180"/>
    </location>
</feature>
<dbReference type="EMBL" id="JAAKZV010000051">
    <property type="protein sequence ID" value="NGN65085.1"/>
    <property type="molecule type" value="Genomic_DNA"/>
</dbReference>
<feature type="transmembrane region" description="Helical" evidence="7">
    <location>
        <begin position="187"/>
        <end position="207"/>
    </location>
</feature>
<feature type="transmembrane region" description="Helical" evidence="7">
    <location>
        <begin position="375"/>
        <end position="396"/>
    </location>
</feature>
<evidence type="ECO:0000256" key="3">
    <source>
        <dbReference type="ARBA" id="ARBA00022692"/>
    </source>
</evidence>
<evidence type="ECO:0000256" key="1">
    <source>
        <dbReference type="ARBA" id="ARBA00004651"/>
    </source>
</evidence>
<organism evidence="8 9">
    <name type="scientific">Streptomyces coryli</name>
    <dbReference type="NCBI Taxonomy" id="1128680"/>
    <lineage>
        <taxon>Bacteria</taxon>
        <taxon>Bacillati</taxon>
        <taxon>Actinomycetota</taxon>
        <taxon>Actinomycetes</taxon>
        <taxon>Kitasatosporales</taxon>
        <taxon>Streptomycetaceae</taxon>
        <taxon>Streptomyces</taxon>
    </lineage>
</organism>
<feature type="transmembrane region" description="Helical" evidence="7">
    <location>
        <begin position="338"/>
        <end position="355"/>
    </location>
</feature>
<sequence length="456" mass="44804">MRQNRHITSNVGDGASGAVAAPPARPADQERTNSPGLALGAKAAGLPIAGLAALLSARIVTDELGLAGYALFALITTLPALLPLGDLGAGAALLDAVAADDGSPRARAHTRGTLISGARMLNLAGAAVAATGLVLAGTGTHTWLLGTAATPSAGACVAVAGVLIGCTLPLGLGASALAAIDRYHVALLLQAAGSAAGFGLVVVAAGLDAHAAVYCAGPLAGQCAAGAAALALAARALGMPMLRTVAASVRPGQQGTRIMHLAGPMTVIYTTSALTYGTDRLVLGHTTSAAAVAVYSAGAQLYRPAAALLSSAALPLWGRYVQRRGAGGGTPRGELARLVAWFAGAALVVGGGLVACGPPVADWMLHGEAPVGPGLMAAFGLLILVHAVNHPVGMWLSDAPGLRFQARGAVAMTAVSLALSVPLAIALGPAGPVLASALAFAVCVAVPCHRRAFRHG</sequence>
<keyword evidence="3 7" id="KW-0812">Transmembrane</keyword>
<keyword evidence="5 7" id="KW-0472">Membrane</keyword>
<feature type="transmembrane region" description="Helical" evidence="7">
    <location>
        <begin position="219"/>
        <end position="237"/>
    </location>
</feature>
<feature type="transmembrane region" description="Helical" evidence="7">
    <location>
        <begin position="120"/>
        <end position="140"/>
    </location>
</feature>
<gene>
    <name evidence="8" type="ORF">G5C51_14410</name>
</gene>
<keyword evidence="9" id="KW-1185">Reference proteome</keyword>
<dbReference type="Proteomes" id="UP000481583">
    <property type="component" value="Unassembled WGS sequence"/>
</dbReference>
<dbReference type="PANTHER" id="PTHR30250">
    <property type="entry name" value="PST FAMILY PREDICTED COLANIC ACID TRANSPORTER"/>
    <property type="match status" value="1"/>
</dbReference>
<feature type="transmembrane region" description="Helical" evidence="7">
    <location>
        <begin position="433"/>
        <end position="453"/>
    </location>
</feature>
<feature type="transmembrane region" description="Helical" evidence="7">
    <location>
        <begin position="408"/>
        <end position="427"/>
    </location>
</feature>
<proteinExistence type="predicted"/>
<dbReference type="AlphaFoldDB" id="A0A6G4TYN1"/>
<evidence type="ECO:0000256" key="7">
    <source>
        <dbReference type="SAM" id="Phobius"/>
    </source>
</evidence>
<keyword evidence="2" id="KW-1003">Cell membrane</keyword>
<comment type="subcellular location">
    <subcellularLocation>
        <location evidence="1">Cell membrane</location>
        <topology evidence="1">Multi-pass membrane protein</topology>
    </subcellularLocation>
</comment>
<dbReference type="InterPro" id="IPR050833">
    <property type="entry name" value="Poly_Biosynth_Transport"/>
</dbReference>
<evidence type="ECO:0000256" key="2">
    <source>
        <dbReference type="ARBA" id="ARBA00022475"/>
    </source>
</evidence>
<evidence type="ECO:0000256" key="5">
    <source>
        <dbReference type="ARBA" id="ARBA00023136"/>
    </source>
</evidence>
<accession>A0A6G4TYN1</accession>
<evidence type="ECO:0000256" key="6">
    <source>
        <dbReference type="SAM" id="MobiDB-lite"/>
    </source>
</evidence>
<reference evidence="8 9" key="1">
    <citation type="submission" date="2020-02" db="EMBL/GenBank/DDBJ databases">
        <title>Whole-genome analyses of novel actinobacteria.</title>
        <authorList>
            <person name="Sahin N."/>
        </authorList>
    </citation>
    <scope>NUCLEOTIDE SEQUENCE [LARGE SCALE GENOMIC DNA]</scope>
    <source>
        <strain evidence="8 9">A7024</strain>
    </source>
</reference>
<feature type="compositionally biased region" description="Polar residues" evidence="6">
    <location>
        <begin position="1"/>
        <end position="11"/>
    </location>
</feature>
<comment type="caution">
    <text evidence="8">The sequence shown here is derived from an EMBL/GenBank/DDBJ whole genome shotgun (WGS) entry which is preliminary data.</text>
</comment>
<feature type="region of interest" description="Disordered" evidence="6">
    <location>
        <begin position="1"/>
        <end position="34"/>
    </location>
</feature>
<evidence type="ECO:0008006" key="10">
    <source>
        <dbReference type="Google" id="ProtNLM"/>
    </source>
</evidence>
<evidence type="ECO:0000313" key="9">
    <source>
        <dbReference type="Proteomes" id="UP000481583"/>
    </source>
</evidence>
<name>A0A6G4TYN1_9ACTN</name>